<gene>
    <name evidence="2" type="ORF">FJT64_007885</name>
</gene>
<feature type="region of interest" description="Disordered" evidence="1">
    <location>
        <begin position="76"/>
        <end position="119"/>
    </location>
</feature>
<feature type="region of interest" description="Disordered" evidence="1">
    <location>
        <begin position="1"/>
        <end position="47"/>
    </location>
</feature>
<accession>A0A6A4VSS1</accession>
<protein>
    <submittedName>
        <fullName evidence="2">Uncharacterized protein</fullName>
    </submittedName>
</protein>
<dbReference type="Proteomes" id="UP000440578">
    <property type="component" value="Unassembled WGS sequence"/>
</dbReference>
<evidence type="ECO:0000313" key="3">
    <source>
        <dbReference type="Proteomes" id="UP000440578"/>
    </source>
</evidence>
<keyword evidence="3" id="KW-1185">Reference proteome</keyword>
<name>A0A6A4VSS1_AMPAM</name>
<proteinExistence type="predicted"/>
<sequence>MGGPLIEQRPSDGSGCSRSADSDHQLQELYDPRLDDQRPQLWEERTREQARAEKLLKNFDMFRDWDYVPRLPADGGRHWRSCSDGDSDGSDGGCVENDGGCVENDGDVSGYSSADSDTEPTITICSRVNGVFHYIPAQRLLKGTSAAPQRYDVTDTAVG</sequence>
<dbReference type="AlphaFoldDB" id="A0A6A4VSS1"/>
<dbReference type="EMBL" id="VIIS01001685">
    <property type="protein sequence ID" value="KAF0294470.1"/>
    <property type="molecule type" value="Genomic_DNA"/>
</dbReference>
<organism evidence="2 3">
    <name type="scientific">Amphibalanus amphitrite</name>
    <name type="common">Striped barnacle</name>
    <name type="synonym">Balanus amphitrite</name>
    <dbReference type="NCBI Taxonomy" id="1232801"/>
    <lineage>
        <taxon>Eukaryota</taxon>
        <taxon>Metazoa</taxon>
        <taxon>Ecdysozoa</taxon>
        <taxon>Arthropoda</taxon>
        <taxon>Crustacea</taxon>
        <taxon>Multicrustacea</taxon>
        <taxon>Cirripedia</taxon>
        <taxon>Thoracica</taxon>
        <taxon>Thoracicalcarea</taxon>
        <taxon>Balanomorpha</taxon>
        <taxon>Balanoidea</taxon>
        <taxon>Balanidae</taxon>
        <taxon>Amphibalaninae</taxon>
        <taxon>Amphibalanus</taxon>
    </lineage>
</organism>
<evidence type="ECO:0000313" key="2">
    <source>
        <dbReference type="EMBL" id="KAF0294470.1"/>
    </source>
</evidence>
<evidence type="ECO:0000256" key="1">
    <source>
        <dbReference type="SAM" id="MobiDB-lite"/>
    </source>
</evidence>
<feature type="compositionally biased region" description="Basic and acidic residues" evidence="1">
    <location>
        <begin position="20"/>
        <end position="47"/>
    </location>
</feature>
<reference evidence="2 3" key="1">
    <citation type="submission" date="2019-07" db="EMBL/GenBank/DDBJ databases">
        <title>Draft genome assembly of a fouling barnacle, Amphibalanus amphitrite (Darwin, 1854): The first reference genome for Thecostraca.</title>
        <authorList>
            <person name="Kim W."/>
        </authorList>
    </citation>
    <scope>NUCLEOTIDE SEQUENCE [LARGE SCALE GENOMIC DNA]</scope>
    <source>
        <strain evidence="2">SNU_AA5</strain>
        <tissue evidence="2">Soma without cirri and trophi</tissue>
    </source>
</reference>
<comment type="caution">
    <text evidence="2">The sequence shown here is derived from an EMBL/GenBank/DDBJ whole genome shotgun (WGS) entry which is preliminary data.</text>
</comment>
<feature type="compositionally biased region" description="Polar residues" evidence="1">
    <location>
        <begin position="110"/>
        <end position="119"/>
    </location>
</feature>